<organism evidence="7 8">
    <name type="scientific">Blautia ammoniilytica</name>
    <dbReference type="NCBI Taxonomy" id="2981782"/>
    <lineage>
        <taxon>Bacteria</taxon>
        <taxon>Bacillati</taxon>
        <taxon>Bacillota</taxon>
        <taxon>Clostridia</taxon>
        <taxon>Lachnospirales</taxon>
        <taxon>Lachnospiraceae</taxon>
        <taxon>Blautia</taxon>
    </lineage>
</organism>
<feature type="DNA-binding region" description="H-T-H motif" evidence="3">
    <location>
        <begin position="21"/>
        <end position="40"/>
    </location>
</feature>
<dbReference type="InterPro" id="IPR030855">
    <property type="entry name" value="Bifunct_BirA"/>
</dbReference>
<dbReference type="Proteomes" id="UP001652409">
    <property type="component" value="Unassembled WGS sequence"/>
</dbReference>
<name>A0ABT2TXQ3_9FIRM</name>
<feature type="binding site" evidence="3">
    <location>
        <begin position="119"/>
        <end position="121"/>
    </location>
    <ligand>
        <name>biotin</name>
        <dbReference type="ChEBI" id="CHEBI:57586"/>
    </ligand>
</feature>
<comment type="similarity">
    <text evidence="3">Belongs to the biotin--protein ligase family.</text>
</comment>
<dbReference type="HAMAP" id="MF_00978">
    <property type="entry name" value="Bifunct_BirA"/>
    <property type="match status" value="1"/>
</dbReference>
<dbReference type="PANTHER" id="PTHR12835">
    <property type="entry name" value="BIOTIN PROTEIN LIGASE"/>
    <property type="match status" value="1"/>
</dbReference>
<evidence type="ECO:0000259" key="4">
    <source>
        <dbReference type="Pfam" id="PF02237"/>
    </source>
</evidence>
<dbReference type="Gene3D" id="3.30.930.10">
    <property type="entry name" value="Bira Bifunctional Protein, Domain 2"/>
    <property type="match status" value="1"/>
</dbReference>
<feature type="binding site" evidence="3">
    <location>
        <position position="186"/>
    </location>
    <ligand>
        <name>biotin</name>
        <dbReference type="ChEBI" id="CHEBI:57586"/>
    </ligand>
</feature>
<protein>
    <recommendedName>
        <fullName evidence="3">Bifunctional ligase/repressor BirA</fullName>
    </recommendedName>
    <alternativeName>
        <fullName evidence="3">Biotin--[acetyl-CoA-carboxylase] ligase</fullName>
        <ecNumber evidence="3">6.3.4.15</ecNumber>
    </alternativeName>
    <alternativeName>
        <fullName evidence="3">Biotin--protein ligase</fullName>
    </alternativeName>
    <alternativeName>
        <fullName evidence="3">Biotin-[acetyl-CoA carboxylase] synthetase</fullName>
    </alternativeName>
</protein>
<feature type="binding site" evidence="3">
    <location>
        <begin position="90"/>
        <end position="92"/>
    </location>
    <ligand>
        <name>biotin</name>
        <dbReference type="ChEBI" id="CHEBI:57586"/>
    </ligand>
</feature>
<keyword evidence="1 3" id="KW-0436">Ligase</keyword>
<dbReference type="EMBL" id="JAOQJL010000048">
    <property type="protein sequence ID" value="MCU6767033.1"/>
    <property type="molecule type" value="Genomic_DNA"/>
</dbReference>
<dbReference type="InterPro" id="IPR045864">
    <property type="entry name" value="aa-tRNA-synth_II/BPL/LPL"/>
</dbReference>
<keyword evidence="3" id="KW-0678">Repressor</keyword>
<dbReference type="PANTHER" id="PTHR12835:SF5">
    <property type="entry name" value="BIOTIN--PROTEIN LIGASE"/>
    <property type="match status" value="1"/>
</dbReference>
<dbReference type="Gene3D" id="1.10.10.10">
    <property type="entry name" value="Winged helix-like DNA-binding domain superfamily/Winged helix DNA-binding domain"/>
    <property type="match status" value="1"/>
</dbReference>
<dbReference type="Pfam" id="PF08279">
    <property type="entry name" value="HTH_11"/>
    <property type="match status" value="1"/>
</dbReference>
<feature type="domain" description="Biotin protein ligase C-terminal" evidence="4">
    <location>
        <begin position="274"/>
        <end position="319"/>
    </location>
</feature>
<dbReference type="InterPro" id="IPR003142">
    <property type="entry name" value="BPL_C"/>
</dbReference>
<dbReference type="Pfam" id="PF03099">
    <property type="entry name" value="BPL_LplA_LipB"/>
    <property type="match status" value="1"/>
</dbReference>
<evidence type="ECO:0000256" key="1">
    <source>
        <dbReference type="ARBA" id="ARBA00022598"/>
    </source>
</evidence>
<dbReference type="InterPro" id="IPR036390">
    <property type="entry name" value="WH_DNA-bd_sf"/>
</dbReference>
<feature type="domain" description="Helix-turn-helix type 11" evidence="6">
    <location>
        <begin position="5"/>
        <end position="57"/>
    </location>
</feature>
<feature type="domain" description="BPL/LPL catalytic" evidence="5">
    <location>
        <begin position="87"/>
        <end position="213"/>
    </location>
</feature>
<comment type="function">
    <text evidence="3">Acts both as a biotin--[acetyl-CoA-carboxylase] ligase and a repressor.</text>
</comment>
<dbReference type="GO" id="GO:0004077">
    <property type="term" value="F:biotin--[biotin carboxyl-carrier protein] ligase activity"/>
    <property type="evidence" value="ECO:0007669"/>
    <property type="project" value="UniProtKB-EC"/>
</dbReference>
<evidence type="ECO:0000259" key="6">
    <source>
        <dbReference type="Pfam" id="PF08279"/>
    </source>
</evidence>
<dbReference type="SUPFAM" id="SSF46785">
    <property type="entry name" value="Winged helix' DNA-binding domain"/>
    <property type="match status" value="1"/>
</dbReference>
<dbReference type="InterPro" id="IPR013196">
    <property type="entry name" value="HTH_11"/>
</dbReference>
<accession>A0ABT2TXQ3</accession>
<feature type="binding site" evidence="3">
    <location>
        <position position="115"/>
    </location>
    <ligand>
        <name>biotin</name>
        <dbReference type="ChEBI" id="CHEBI:57586"/>
    </ligand>
</feature>
<comment type="catalytic activity">
    <reaction evidence="3">
        <text>biotin + L-lysyl-[protein] + ATP = N(6)-biotinyl-L-lysyl-[protein] + AMP + diphosphate + H(+)</text>
        <dbReference type="Rhea" id="RHEA:11756"/>
        <dbReference type="Rhea" id="RHEA-COMP:9752"/>
        <dbReference type="Rhea" id="RHEA-COMP:10505"/>
        <dbReference type="ChEBI" id="CHEBI:15378"/>
        <dbReference type="ChEBI" id="CHEBI:29969"/>
        <dbReference type="ChEBI" id="CHEBI:30616"/>
        <dbReference type="ChEBI" id="CHEBI:33019"/>
        <dbReference type="ChEBI" id="CHEBI:57586"/>
        <dbReference type="ChEBI" id="CHEBI:83144"/>
        <dbReference type="ChEBI" id="CHEBI:456215"/>
        <dbReference type="EC" id="6.3.4.15"/>
    </reaction>
</comment>
<keyword evidence="8" id="KW-1185">Reference proteome</keyword>
<dbReference type="EC" id="6.3.4.15" evidence="3"/>
<dbReference type="NCBIfam" id="TIGR00121">
    <property type="entry name" value="birA_ligase"/>
    <property type="match status" value="1"/>
</dbReference>
<keyword evidence="3" id="KW-0547">Nucleotide-binding</keyword>
<evidence type="ECO:0000313" key="8">
    <source>
        <dbReference type="Proteomes" id="UP001652409"/>
    </source>
</evidence>
<keyword evidence="2 3" id="KW-0092">Biotin</keyword>
<dbReference type="Pfam" id="PF02237">
    <property type="entry name" value="BPL_C"/>
    <property type="match status" value="1"/>
</dbReference>
<reference evidence="7 8" key="1">
    <citation type="journal article" date="2021" name="ISME Commun">
        <title>Automated analysis of genomic sequences facilitates high-throughput and comprehensive description of bacteria.</title>
        <authorList>
            <person name="Hitch T.C.A."/>
        </authorList>
    </citation>
    <scope>NUCLEOTIDE SEQUENCE [LARGE SCALE GENOMIC DNA]</scope>
    <source>
        <strain evidence="7 8">Sanger_23</strain>
    </source>
</reference>
<sequence length="324" mass="35175">MTVKSRLLEILEQHKGEVLSGEHLAQELNCTRAAIWKGVKSLREEGHRIQAGPNKGYMLEADSNRLSVEGLKLYLDHPDVMVRLYDSVPSTNQAAKLAAVSGDAGHGSLVAALEQTEGRGRRGRSFCSPREAGLYFSVVLHPGESLQESLLITTAAAVAVYKAVLEVCGISLGIKWVNDLFKDGKKVCGILTEAMTDFESGNIESAIVGIGLNLFPGEEIPEELENIAGALYDTEEEAGRADRNRLMAQIVNHLLKETEDLSLSQVYIQQNFILGREIQIQDSGNLRKATAMAICPDGRLLVKEADGSESKLSYGEVSVVLPEG</sequence>
<evidence type="ECO:0000313" key="7">
    <source>
        <dbReference type="EMBL" id="MCU6767033.1"/>
    </source>
</evidence>
<proteinExistence type="inferred from homology"/>
<dbReference type="CDD" id="cd16442">
    <property type="entry name" value="BPL"/>
    <property type="match status" value="1"/>
</dbReference>
<evidence type="ECO:0000256" key="2">
    <source>
        <dbReference type="ARBA" id="ARBA00023267"/>
    </source>
</evidence>
<dbReference type="InterPro" id="IPR036388">
    <property type="entry name" value="WH-like_DNA-bd_sf"/>
</dbReference>
<dbReference type="InterPro" id="IPR004143">
    <property type="entry name" value="BPL_LPL_catalytic"/>
</dbReference>
<dbReference type="SUPFAM" id="SSF55681">
    <property type="entry name" value="Class II aaRS and biotin synthetases"/>
    <property type="match status" value="1"/>
</dbReference>
<keyword evidence="3" id="KW-0804">Transcription</keyword>
<dbReference type="Gene3D" id="2.30.30.100">
    <property type="match status" value="1"/>
</dbReference>
<dbReference type="InterPro" id="IPR004408">
    <property type="entry name" value="Biotin_CoA_COase_ligase"/>
</dbReference>
<keyword evidence="3" id="KW-0067">ATP-binding</keyword>
<comment type="caution">
    <text evidence="7">The sequence shown here is derived from an EMBL/GenBank/DDBJ whole genome shotgun (WGS) entry which is preliminary data.</text>
</comment>
<gene>
    <name evidence="3" type="primary">birA</name>
    <name evidence="7" type="ORF">OCV61_16820</name>
</gene>
<evidence type="ECO:0000259" key="5">
    <source>
        <dbReference type="Pfam" id="PF03099"/>
    </source>
</evidence>
<keyword evidence="3" id="KW-0805">Transcription regulation</keyword>
<evidence type="ECO:0000256" key="3">
    <source>
        <dbReference type="HAMAP-Rule" id="MF_00978"/>
    </source>
</evidence>
<keyword evidence="3" id="KW-0238">DNA-binding</keyword>